<protein>
    <submittedName>
        <fullName evidence="3">Exo-glucosaminidase LytG</fullName>
        <ecNumber evidence="3">3.2.1.-</ecNumber>
    </submittedName>
</protein>
<organism evidence="3">
    <name type="scientific">mine drainage metagenome</name>
    <dbReference type="NCBI Taxonomy" id="410659"/>
    <lineage>
        <taxon>unclassified sequences</taxon>
        <taxon>metagenomes</taxon>
        <taxon>ecological metagenomes</taxon>
    </lineage>
</organism>
<dbReference type="Gene3D" id="1.10.530.10">
    <property type="match status" value="1"/>
</dbReference>
<dbReference type="Pfam" id="PF01832">
    <property type="entry name" value="Glucosaminidase"/>
    <property type="match status" value="1"/>
</dbReference>
<dbReference type="PANTHER" id="PTHR33308">
    <property type="entry name" value="PEPTIDOGLYCAN HYDROLASE FLGJ"/>
    <property type="match status" value="1"/>
</dbReference>
<dbReference type="EMBL" id="MLJW01000015">
    <property type="protein sequence ID" value="OIR13292.1"/>
    <property type="molecule type" value="Genomic_DNA"/>
</dbReference>
<keyword evidence="1 3" id="KW-0378">Hydrolase</keyword>
<gene>
    <name evidence="3" type="primary">lytG</name>
    <name evidence="3" type="ORF">GALL_56770</name>
</gene>
<dbReference type="SMART" id="SM00047">
    <property type="entry name" value="LYZ2"/>
    <property type="match status" value="1"/>
</dbReference>
<evidence type="ECO:0000313" key="3">
    <source>
        <dbReference type="EMBL" id="OIR13292.1"/>
    </source>
</evidence>
<proteinExistence type="predicted"/>
<reference evidence="3" key="1">
    <citation type="submission" date="2016-10" db="EMBL/GenBank/DDBJ databases">
        <title>Sequence of Gallionella enrichment culture.</title>
        <authorList>
            <person name="Poehlein A."/>
            <person name="Muehling M."/>
            <person name="Daniel R."/>
        </authorList>
    </citation>
    <scope>NUCLEOTIDE SEQUENCE</scope>
</reference>
<dbReference type="InterPro" id="IPR002901">
    <property type="entry name" value="MGlyc_endo_b_GlcNAc-like_dom"/>
</dbReference>
<dbReference type="EC" id="3.2.1.-" evidence="3"/>
<sequence>MKRIIFLVTISFLQLNSFAQKEKGEAYIAKYKDLAMAEMQRSGVPAAITLAQGILESKYGESDLCIQSNNHFGIKCKPEWTGDKVYHDDDAKHECFRSYPDAAASFRDHSDFLRNRPYYTDLFKLDPTDFEGWAYGLKKAGYATEKDYPQKLLKVINDYNLNQYSLLALQKQNNKSNIAVAEKTKQSSFVANEIKPARKIVPVQENEEVEILTKQSTPVSSKEKKASVYPDGIFTINHSKVILAKEGTSLLALANQYNISLSHLLAFNEMDEVDILPSDSLIFLEKKLKKGAVDFHVTQADETLHSICQKEGVRMDAILQYNKIQATMQPVTGEKIYLRAPAPFIPKTIVINNFSASVSGK</sequence>
<dbReference type="GO" id="GO:0004040">
    <property type="term" value="F:amidase activity"/>
    <property type="evidence" value="ECO:0007669"/>
    <property type="project" value="InterPro"/>
</dbReference>
<dbReference type="GO" id="GO:0016798">
    <property type="term" value="F:hydrolase activity, acting on glycosyl bonds"/>
    <property type="evidence" value="ECO:0007669"/>
    <property type="project" value="UniProtKB-KW"/>
</dbReference>
<evidence type="ECO:0000256" key="1">
    <source>
        <dbReference type="ARBA" id="ARBA00022801"/>
    </source>
</evidence>
<name>A0A1J5THX0_9ZZZZ</name>
<dbReference type="InterPro" id="IPR051056">
    <property type="entry name" value="Glycosyl_Hydrolase_73"/>
</dbReference>
<evidence type="ECO:0000259" key="2">
    <source>
        <dbReference type="PROSITE" id="PS51782"/>
    </source>
</evidence>
<feature type="domain" description="LysM" evidence="2">
    <location>
        <begin position="294"/>
        <end position="338"/>
    </location>
</feature>
<dbReference type="InterPro" id="IPR018392">
    <property type="entry name" value="LysM"/>
</dbReference>
<dbReference type="Pfam" id="PF01476">
    <property type="entry name" value="LysM"/>
    <property type="match status" value="1"/>
</dbReference>
<dbReference type="PANTHER" id="PTHR33308:SF9">
    <property type="entry name" value="PEPTIDOGLYCAN HYDROLASE FLGJ"/>
    <property type="match status" value="1"/>
</dbReference>
<accession>A0A1J5THX0</accession>
<keyword evidence="3" id="KW-0326">Glycosidase</keyword>
<dbReference type="AlphaFoldDB" id="A0A1J5THX0"/>
<comment type="caution">
    <text evidence="3">The sequence shown here is derived from an EMBL/GenBank/DDBJ whole genome shotgun (WGS) entry which is preliminary data.</text>
</comment>
<dbReference type="PROSITE" id="PS51782">
    <property type="entry name" value="LYSM"/>
    <property type="match status" value="1"/>
</dbReference>